<evidence type="ECO:0000256" key="7">
    <source>
        <dbReference type="SAM" id="Phobius"/>
    </source>
</evidence>
<comment type="caution">
    <text evidence="9">The sequence shown here is derived from an EMBL/GenBank/DDBJ whole genome shotgun (WGS) entry which is preliminary data.</text>
</comment>
<dbReference type="PANTHER" id="PTHR23517">
    <property type="entry name" value="RESISTANCE PROTEIN MDTM, PUTATIVE-RELATED-RELATED"/>
    <property type="match status" value="1"/>
</dbReference>
<dbReference type="GeneID" id="41323563"/>
<dbReference type="InterPro" id="IPR036259">
    <property type="entry name" value="MFS_trans_sf"/>
</dbReference>
<feature type="transmembrane region" description="Helical" evidence="7">
    <location>
        <begin position="103"/>
        <end position="125"/>
    </location>
</feature>
<evidence type="ECO:0000256" key="2">
    <source>
        <dbReference type="ARBA" id="ARBA00022448"/>
    </source>
</evidence>
<dbReference type="Pfam" id="PF07690">
    <property type="entry name" value="MFS_1"/>
    <property type="match status" value="1"/>
</dbReference>
<feature type="transmembrane region" description="Helical" evidence="7">
    <location>
        <begin position="240"/>
        <end position="263"/>
    </location>
</feature>
<dbReference type="AlphaFoldDB" id="A0A8J8PEV9"/>
<comment type="subcellular location">
    <subcellularLocation>
        <location evidence="1">Cell membrane</location>
        <topology evidence="1">Multi-pass membrane protein</topology>
    </subcellularLocation>
</comment>
<feature type="transmembrane region" description="Helical" evidence="7">
    <location>
        <begin position="205"/>
        <end position="228"/>
    </location>
</feature>
<dbReference type="OMA" id="QVVTIGL"/>
<evidence type="ECO:0000259" key="8">
    <source>
        <dbReference type="PROSITE" id="PS50850"/>
    </source>
</evidence>
<name>A0A8J8PEV9_9ARCH</name>
<evidence type="ECO:0000256" key="3">
    <source>
        <dbReference type="ARBA" id="ARBA00022475"/>
    </source>
</evidence>
<accession>A0A8J8PEV9</accession>
<evidence type="ECO:0000313" key="9">
    <source>
        <dbReference type="EMBL" id="TQS84205.1"/>
    </source>
</evidence>
<dbReference type="Gene3D" id="1.20.1250.20">
    <property type="entry name" value="MFS general substrate transporter like domains"/>
    <property type="match status" value="1"/>
</dbReference>
<gene>
    <name evidence="9" type="ORF">A3207_09160</name>
</gene>
<dbReference type="GO" id="GO:0005886">
    <property type="term" value="C:plasma membrane"/>
    <property type="evidence" value="ECO:0007669"/>
    <property type="project" value="UniProtKB-SubCell"/>
</dbReference>
<evidence type="ECO:0000256" key="4">
    <source>
        <dbReference type="ARBA" id="ARBA00022692"/>
    </source>
</evidence>
<dbReference type="InterPro" id="IPR011701">
    <property type="entry name" value="MFS"/>
</dbReference>
<dbReference type="InterPro" id="IPR050171">
    <property type="entry name" value="MFS_Transporters"/>
</dbReference>
<keyword evidence="4 7" id="KW-0812">Transmembrane</keyword>
<evidence type="ECO:0000256" key="1">
    <source>
        <dbReference type="ARBA" id="ARBA00004651"/>
    </source>
</evidence>
<feature type="transmembrane region" description="Helical" evidence="7">
    <location>
        <begin position="50"/>
        <end position="70"/>
    </location>
</feature>
<feature type="transmembrane region" description="Helical" evidence="7">
    <location>
        <begin position="168"/>
        <end position="185"/>
    </location>
</feature>
<dbReference type="RefSeq" id="WP_020449031.1">
    <property type="nucleotide sequence ID" value="NZ_CAYAYE010000006.1"/>
</dbReference>
<dbReference type="InterPro" id="IPR020846">
    <property type="entry name" value="MFS_dom"/>
</dbReference>
<dbReference type="EMBL" id="LVVT01000005">
    <property type="protein sequence ID" value="TQS84205.1"/>
    <property type="molecule type" value="Genomic_DNA"/>
</dbReference>
<feature type="transmembrane region" description="Helical" evidence="7">
    <location>
        <begin position="334"/>
        <end position="359"/>
    </location>
</feature>
<keyword evidence="6 7" id="KW-0472">Membrane</keyword>
<keyword evidence="5 7" id="KW-1133">Transmembrane helix</keyword>
<evidence type="ECO:0000313" key="10">
    <source>
        <dbReference type="Proteomes" id="UP000752814"/>
    </source>
</evidence>
<evidence type="ECO:0000256" key="5">
    <source>
        <dbReference type="ARBA" id="ARBA00022989"/>
    </source>
</evidence>
<protein>
    <recommendedName>
        <fullName evidence="8">Major facilitator superfamily (MFS) profile domain-containing protein</fullName>
    </recommendedName>
</protein>
<feature type="transmembrane region" description="Helical" evidence="7">
    <location>
        <begin position="298"/>
        <end position="322"/>
    </location>
</feature>
<evidence type="ECO:0000256" key="6">
    <source>
        <dbReference type="ARBA" id="ARBA00023136"/>
    </source>
</evidence>
<dbReference type="CDD" id="cd17473">
    <property type="entry name" value="MFS_arabinose_efflux_permease_like"/>
    <property type="match status" value="1"/>
</dbReference>
<reference evidence="9" key="1">
    <citation type="submission" date="2016-03" db="EMBL/GenBank/DDBJ databases">
        <authorList>
            <person name="Borrel G."/>
            <person name="Mccann A."/>
            <person name="O'Toole P.W."/>
        </authorList>
    </citation>
    <scope>NUCLEOTIDE SEQUENCE</scope>
    <source>
        <strain evidence="9">183</strain>
    </source>
</reference>
<sequence>MKGKEFKPTKLSMIAILLASMLMLMGGAAVAPALPAISLAFPDASESLINLIITLPSLAIAITGLLIGALSDKIGKVKVLLASLLVFGVAGVSGYFLNDVYTILIGRFFVGIGIAGITSCCTALIAEYYTGMVRVKVLSYQSAAMGIGILVLETSGGALADFSWRDPFLIYAIGFFIFALALVSLREPTRPEVTDGIDIQPEEKFNLKLIIVCYLTIFLAMIMCFILPSKLPYYLSEMNAPSIMSGVFLGVQGVCNAVTSLSFRRISAAIERFKLLAIAFIFLGISLCLLYLPHSYAYIAVSMVFAGIGMGIISPTVSTTLASQSVAKTSGKIMGGYSTALNLGQFSATLVIIPIMAVMGTYSGLFLVIGVIALIIGIIYGVTSLFLERSNSKKKQVSA</sequence>
<dbReference type="PROSITE" id="PS50850">
    <property type="entry name" value="MFS"/>
    <property type="match status" value="1"/>
</dbReference>
<feature type="transmembrane region" description="Helical" evidence="7">
    <location>
        <begin position="275"/>
        <end position="292"/>
    </location>
</feature>
<proteinExistence type="predicted"/>
<keyword evidence="2" id="KW-0813">Transport</keyword>
<feature type="transmembrane region" description="Helical" evidence="7">
    <location>
        <begin position="365"/>
        <end position="387"/>
    </location>
</feature>
<feature type="transmembrane region" description="Helical" evidence="7">
    <location>
        <begin position="137"/>
        <end position="156"/>
    </location>
</feature>
<keyword evidence="3" id="KW-1003">Cell membrane</keyword>
<dbReference type="SUPFAM" id="SSF103473">
    <property type="entry name" value="MFS general substrate transporter"/>
    <property type="match status" value="1"/>
</dbReference>
<dbReference type="GO" id="GO:0022857">
    <property type="term" value="F:transmembrane transporter activity"/>
    <property type="evidence" value="ECO:0007669"/>
    <property type="project" value="InterPro"/>
</dbReference>
<dbReference type="Proteomes" id="UP000752814">
    <property type="component" value="Unassembled WGS sequence"/>
</dbReference>
<feature type="domain" description="Major facilitator superfamily (MFS) profile" evidence="8">
    <location>
        <begin position="12"/>
        <end position="388"/>
    </location>
</feature>
<feature type="transmembrane region" description="Helical" evidence="7">
    <location>
        <begin position="77"/>
        <end position="97"/>
    </location>
</feature>
<organism evidence="9 10">
    <name type="scientific">Candidatus Methanomassiliicoccus intestinalis</name>
    <dbReference type="NCBI Taxonomy" id="1406512"/>
    <lineage>
        <taxon>Archaea</taxon>
        <taxon>Methanobacteriati</taxon>
        <taxon>Thermoplasmatota</taxon>
        <taxon>Thermoplasmata</taxon>
        <taxon>Methanomassiliicoccales</taxon>
        <taxon>Methanomassiliicoccaceae</taxon>
        <taxon>Methanomassiliicoccus</taxon>
    </lineage>
</organism>